<dbReference type="Proteomes" id="UP001320706">
    <property type="component" value="Unassembled WGS sequence"/>
</dbReference>
<evidence type="ECO:0000313" key="2">
    <source>
        <dbReference type="Proteomes" id="UP001320706"/>
    </source>
</evidence>
<accession>A0ACC3SGJ7</accession>
<gene>
    <name evidence="1" type="ORF">M8818_002464</name>
</gene>
<proteinExistence type="predicted"/>
<reference evidence="1" key="1">
    <citation type="submission" date="2024-02" db="EMBL/GenBank/DDBJ databases">
        <title>Metagenome Assembled Genome of Zalaria obscura JY119.</title>
        <authorList>
            <person name="Vighnesh L."/>
            <person name="Jagadeeshwari U."/>
            <person name="Venkata Ramana C."/>
            <person name="Sasikala C."/>
        </authorList>
    </citation>
    <scope>NUCLEOTIDE SEQUENCE</scope>
    <source>
        <strain evidence="1">JY119</strain>
    </source>
</reference>
<keyword evidence="2" id="KW-1185">Reference proteome</keyword>
<name>A0ACC3SGJ7_9PEZI</name>
<dbReference type="EMBL" id="JAMKPW020000011">
    <property type="protein sequence ID" value="KAK8213166.1"/>
    <property type="molecule type" value="Genomic_DNA"/>
</dbReference>
<protein>
    <submittedName>
        <fullName evidence="1">Uncharacterized protein</fullName>
    </submittedName>
</protein>
<sequence>MASDLVGGQLSELFNERFTSTRNEIYTAYLSMRILGYPPGYSWGRCTGRVGDGRGRLGFRSQPQYFDFDSGAAFGISPGGNTMRRPCCFSPLLAGPRTYDCTGRDLYMAFSHNYMSLEHRTHNPGTNQHIRDQDLDI</sequence>
<comment type="caution">
    <text evidence="1">The sequence shown here is derived from an EMBL/GenBank/DDBJ whole genome shotgun (WGS) entry which is preliminary data.</text>
</comment>
<organism evidence="1 2">
    <name type="scientific">Zalaria obscura</name>
    <dbReference type="NCBI Taxonomy" id="2024903"/>
    <lineage>
        <taxon>Eukaryota</taxon>
        <taxon>Fungi</taxon>
        <taxon>Dikarya</taxon>
        <taxon>Ascomycota</taxon>
        <taxon>Pezizomycotina</taxon>
        <taxon>Dothideomycetes</taxon>
        <taxon>Dothideomycetidae</taxon>
        <taxon>Dothideales</taxon>
        <taxon>Zalariaceae</taxon>
        <taxon>Zalaria</taxon>
    </lineage>
</organism>
<evidence type="ECO:0000313" key="1">
    <source>
        <dbReference type="EMBL" id="KAK8213166.1"/>
    </source>
</evidence>